<feature type="region of interest" description="Disordered" evidence="1">
    <location>
        <begin position="156"/>
        <end position="190"/>
    </location>
</feature>
<gene>
    <name evidence="3" type="ORF">VP06_29900</name>
</gene>
<dbReference type="PATRIC" id="fig|270351.6.peg.4401"/>
<comment type="caution">
    <text evidence="3">The sequence shown here is derived from an EMBL/GenBank/DDBJ whole genome shotgun (WGS) entry which is preliminary data.</text>
</comment>
<proteinExistence type="predicted"/>
<keyword evidence="2" id="KW-0732">Signal</keyword>
<sequence length="190" mass="20182">MRLMRFFALAMRAALAAMAAAPRLIWDGARWVARAITAPPPAVADAQAEAMAEIEAAAQEDVAAQAKPVGAPADVHEAWGRAAVAHLAPLPGQASEATACLDDAARRYLDRLTPEQALRLASMEHRHVGAHLLGDRPLAALPRPITVAEWQAEEKGRLAAAAKPRTRPDAEPQRGRRDASHRPAPAFAAA</sequence>
<name>A0A0J6UNW5_9HYPH</name>
<organism evidence="3 4">
    <name type="scientific">Methylobacterium aquaticum</name>
    <dbReference type="NCBI Taxonomy" id="270351"/>
    <lineage>
        <taxon>Bacteria</taxon>
        <taxon>Pseudomonadati</taxon>
        <taxon>Pseudomonadota</taxon>
        <taxon>Alphaproteobacteria</taxon>
        <taxon>Hyphomicrobiales</taxon>
        <taxon>Methylobacteriaceae</taxon>
        <taxon>Methylobacterium</taxon>
    </lineage>
</organism>
<dbReference type="EMBL" id="LABX01000290">
    <property type="protein sequence ID" value="KMO27746.1"/>
    <property type="molecule type" value="Genomic_DNA"/>
</dbReference>
<dbReference type="OrthoDB" id="8006094at2"/>
<evidence type="ECO:0000256" key="2">
    <source>
        <dbReference type="SAM" id="SignalP"/>
    </source>
</evidence>
<dbReference type="RefSeq" id="WP_048467437.1">
    <property type="nucleotide sequence ID" value="NZ_LABX01000290.1"/>
</dbReference>
<evidence type="ECO:0000313" key="4">
    <source>
        <dbReference type="Proteomes" id="UP000035929"/>
    </source>
</evidence>
<feature type="compositionally biased region" description="Basic and acidic residues" evidence="1">
    <location>
        <begin position="166"/>
        <end position="181"/>
    </location>
</feature>
<reference evidence="3 4" key="1">
    <citation type="submission" date="2015-03" db="EMBL/GenBank/DDBJ databases">
        <title>Genome sequencing of Methylobacterium aquaticum DSM16371 type strain.</title>
        <authorList>
            <person name="Chaudhry V."/>
            <person name="Patil P.B."/>
        </authorList>
    </citation>
    <scope>NUCLEOTIDE SEQUENCE [LARGE SCALE GENOMIC DNA]</scope>
    <source>
        <strain evidence="3 4">DSM 16371</strain>
    </source>
</reference>
<evidence type="ECO:0000313" key="3">
    <source>
        <dbReference type="EMBL" id="KMO27746.1"/>
    </source>
</evidence>
<dbReference type="AlphaFoldDB" id="A0A0J6UNW5"/>
<protein>
    <submittedName>
        <fullName evidence="3">Uncharacterized protein</fullName>
    </submittedName>
</protein>
<feature type="signal peptide" evidence="2">
    <location>
        <begin position="1"/>
        <end position="19"/>
    </location>
</feature>
<feature type="chain" id="PRO_5005282900" evidence="2">
    <location>
        <begin position="20"/>
        <end position="190"/>
    </location>
</feature>
<dbReference type="Proteomes" id="UP000035929">
    <property type="component" value="Unassembled WGS sequence"/>
</dbReference>
<evidence type="ECO:0000256" key="1">
    <source>
        <dbReference type="SAM" id="MobiDB-lite"/>
    </source>
</evidence>
<accession>A0A0J6UNW5</accession>